<protein>
    <submittedName>
        <fullName evidence="2">PIN domain-containing protein</fullName>
    </submittedName>
</protein>
<evidence type="ECO:0000313" key="3">
    <source>
        <dbReference type="Proteomes" id="UP000523196"/>
    </source>
</evidence>
<reference evidence="2 3" key="1">
    <citation type="submission" date="2020-08" db="EMBL/GenBank/DDBJ databases">
        <authorList>
            <person name="Xu S."/>
            <person name="Li A."/>
        </authorList>
    </citation>
    <scope>NUCLEOTIDE SEQUENCE [LARGE SCALE GENOMIC DNA]</scope>
    <source>
        <strain evidence="2 3">119BY6-57</strain>
    </source>
</reference>
<dbReference type="AlphaFoldDB" id="A0A7W3Y7D2"/>
<dbReference type="Proteomes" id="UP000523196">
    <property type="component" value="Unassembled WGS sequence"/>
</dbReference>
<comment type="caution">
    <text evidence="2">The sequence shown here is derived from an EMBL/GenBank/DDBJ whole genome shotgun (WGS) entry which is preliminary data.</text>
</comment>
<evidence type="ECO:0000313" key="2">
    <source>
        <dbReference type="EMBL" id="MBB1062162.1"/>
    </source>
</evidence>
<dbReference type="Gene3D" id="3.40.50.1010">
    <property type="entry name" value="5'-nuclease"/>
    <property type="match status" value="1"/>
</dbReference>
<proteinExistence type="predicted"/>
<dbReference type="InterPro" id="IPR029060">
    <property type="entry name" value="PIN-like_dom_sf"/>
</dbReference>
<gene>
    <name evidence="2" type="ORF">H4F98_16430</name>
</gene>
<dbReference type="InterPro" id="IPR002716">
    <property type="entry name" value="PIN_dom"/>
</dbReference>
<name>A0A7W3Y7D2_9GAMM</name>
<sequence length="178" mass="19774">MTDKPKIYLDAAPIIDLVKFKVGVGINLERERDAWHLQQLLKAARAEEVEIYTSTLTVAECTHVEDPAKLELAKPLFLQVLTSGRGGVKLVQPILSIVEDARNLRWSHGIHLKGMDSVHAATALKFRCDEFLHRDGKISGAGAAFQALGMRVCAPSDTQFLPNEYRQESLLMKEVAPQ</sequence>
<feature type="domain" description="PIN" evidence="1">
    <location>
        <begin position="41"/>
        <end position="138"/>
    </location>
</feature>
<evidence type="ECO:0000259" key="1">
    <source>
        <dbReference type="Pfam" id="PF01850"/>
    </source>
</evidence>
<dbReference type="SUPFAM" id="SSF88723">
    <property type="entry name" value="PIN domain-like"/>
    <property type="match status" value="1"/>
</dbReference>
<dbReference type="RefSeq" id="WP_182688910.1">
    <property type="nucleotide sequence ID" value="NZ_JACHTF010000026.1"/>
</dbReference>
<organism evidence="2 3">
    <name type="scientific">Marilutibacter spongiae</name>
    <dbReference type="NCBI Taxonomy" id="2025720"/>
    <lineage>
        <taxon>Bacteria</taxon>
        <taxon>Pseudomonadati</taxon>
        <taxon>Pseudomonadota</taxon>
        <taxon>Gammaproteobacteria</taxon>
        <taxon>Lysobacterales</taxon>
        <taxon>Lysobacteraceae</taxon>
        <taxon>Marilutibacter</taxon>
    </lineage>
</organism>
<dbReference type="Pfam" id="PF01850">
    <property type="entry name" value="PIN"/>
    <property type="match status" value="1"/>
</dbReference>
<dbReference type="EMBL" id="JACHTF010000026">
    <property type="protein sequence ID" value="MBB1062162.1"/>
    <property type="molecule type" value="Genomic_DNA"/>
</dbReference>
<accession>A0A7W3Y7D2</accession>
<keyword evidence="3" id="KW-1185">Reference proteome</keyword>